<dbReference type="InterPro" id="IPR023828">
    <property type="entry name" value="Peptidase_S8_Ser-AS"/>
</dbReference>
<dbReference type="Gene3D" id="3.40.50.200">
    <property type="entry name" value="Peptidase S8/S53 domain"/>
    <property type="match status" value="1"/>
</dbReference>
<evidence type="ECO:0000256" key="3">
    <source>
        <dbReference type="ARBA" id="ARBA00022801"/>
    </source>
</evidence>
<accession>A0ABV5R4R2</accession>
<dbReference type="Proteomes" id="UP001589710">
    <property type="component" value="Unassembled WGS sequence"/>
</dbReference>
<dbReference type="InterPro" id="IPR050131">
    <property type="entry name" value="Peptidase_S8_subtilisin-like"/>
</dbReference>
<reference evidence="8 9" key="1">
    <citation type="submission" date="2024-09" db="EMBL/GenBank/DDBJ databases">
        <authorList>
            <person name="Sun Q."/>
            <person name="Mori K."/>
        </authorList>
    </citation>
    <scope>NUCLEOTIDE SEQUENCE [LARGE SCALE GENOMIC DNA]</scope>
    <source>
        <strain evidence="8 9">JCM 3331</strain>
    </source>
</reference>
<gene>
    <name evidence="8" type="ORF">ACFFTL_10450</name>
</gene>
<dbReference type="CDD" id="cd07487">
    <property type="entry name" value="Peptidases_S8_1"/>
    <property type="match status" value="1"/>
</dbReference>
<evidence type="ECO:0000256" key="2">
    <source>
        <dbReference type="ARBA" id="ARBA00022670"/>
    </source>
</evidence>
<dbReference type="EMBL" id="JBHMCG010000051">
    <property type="protein sequence ID" value="MFB9572732.1"/>
    <property type="molecule type" value="Genomic_DNA"/>
</dbReference>
<proteinExistence type="inferred from homology"/>
<dbReference type="PANTHER" id="PTHR43806">
    <property type="entry name" value="PEPTIDASE S8"/>
    <property type="match status" value="1"/>
</dbReference>
<keyword evidence="3 5" id="KW-0378">Hydrolase</keyword>
<comment type="similarity">
    <text evidence="1 5 6">Belongs to the peptidase S8 family.</text>
</comment>
<feature type="active site" description="Charge relay system" evidence="5">
    <location>
        <position position="388"/>
    </location>
</feature>
<evidence type="ECO:0000313" key="8">
    <source>
        <dbReference type="EMBL" id="MFB9572732.1"/>
    </source>
</evidence>
<dbReference type="SUPFAM" id="SSF52743">
    <property type="entry name" value="Subtilisin-like"/>
    <property type="match status" value="1"/>
</dbReference>
<dbReference type="InterPro" id="IPR023827">
    <property type="entry name" value="Peptidase_S8_Asp-AS"/>
</dbReference>
<dbReference type="Gene3D" id="2.60.40.10">
    <property type="entry name" value="Immunoglobulins"/>
    <property type="match status" value="1"/>
</dbReference>
<dbReference type="Pfam" id="PF00082">
    <property type="entry name" value="Peptidase_S8"/>
    <property type="match status" value="1"/>
</dbReference>
<dbReference type="InterPro" id="IPR000209">
    <property type="entry name" value="Peptidase_S8/S53_dom"/>
</dbReference>
<dbReference type="PRINTS" id="PR00723">
    <property type="entry name" value="SUBTILISIN"/>
</dbReference>
<evidence type="ECO:0000256" key="1">
    <source>
        <dbReference type="ARBA" id="ARBA00011073"/>
    </source>
</evidence>
<feature type="domain" description="Peptidase S8/S53" evidence="7">
    <location>
        <begin position="171"/>
        <end position="428"/>
    </location>
</feature>
<feature type="active site" description="Charge relay system" evidence="5">
    <location>
        <position position="212"/>
    </location>
</feature>
<dbReference type="PROSITE" id="PS51892">
    <property type="entry name" value="SUBTILASE"/>
    <property type="match status" value="1"/>
</dbReference>
<keyword evidence="4 5" id="KW-0720">Serine protease</keyword>
<dbReference type="PROSITE" id="PS00136">
    <property type="entry name" value="SUBTILASE_ASP"/>
    <property type="match status" value="1"/>
</dbReference>
<organism evidence="8 9">
    <name type="scientific">Streptomyces yanii</name>
    <dbReference type="NCBI Taxonomy" id="78510"/>
    <lineage>
        <taxon>Bacteria</taxon>
        <taxon>Bacillati</taxon>
        <taxon>Actinomycetota</taxon>
        <taxon>Actinomycetes</taxon>
        <taxon>Kitasatosporales</taxon>
        <taxon>Streptomycetaceae</taxon>
        <taxon>Streptomyces</taxon>
    </lineage>
</organism>
<evidence type="ECO:0000256" key="6">
    <source>
        <dbReference type="RuleBase" id="RU003355"/>
    </source>
</evidence>
<dbReference type="PANTHER" id="PTHR43806:SF11">
    <property type="entry name" value="CEREVISIN-RELATED"/>
    <property type="match status" value="1"/>
</dbReference>
<name>A0ABV5R4R2_9ACTN</name>
<comment type="caution">
    <text evidence="8">The sequence shown here is derived from an EMBL/GenBank/DDBJ whole genome shotgun (WGS) entry which is preliminary data.</text>
</comment>
<dbReference type="PROSITE" id="PS00138">
    <property type="entry name" value="SUBTILASE_SER"/>
    <property type="match status" value="1"/>
</dbReference>
<dbReference type="InterPro" id="IPR013783">
    <property type="entry name" value="Ig-like_fold"/>
</dbReference>
<keyword evidence="9" id="KW-1185">Reference proteome</keyword>
<sequence length="1057" mass="109325">MTGDRITVTTTADGKKSYVAEPAAGSAPGTILTRTDIDGDTYFYPSDVIGKVGSVLDPRLFNVTELVRDGYDDAHRGSLPLIVQHSRDARPAALAKDGPLPAKRTFHSIHASTVTLDKDDTDTVGEALDGSGAALKGVRRIWLDGRVKADALDRNLTQIGADTAWQSGRTGTGVKVAVLDTGVDGTHPDLAGRVLETKDFSGSGNTLDKVGHGTHVAATVAGSGSGAPGLRKGVAPDTDLVVGKVLGDDGAGSDSQVIAGMEWAVAQGARVVNMSLGSGPSNGKDAVTTALESLTTSSKTLFVVSAGNNGPGIGTVSAPSIAPHALSVAAVDFAGGTASFSSRGPAANGTVKPEIAAPGVNVVAARATGTNIGTVQPDPNYTALSGTSMAAPHVTGAAALLAQEHPDWSPDRLKHTLMGTAKQPSATQSMYDVGSGVVDVPAALEQTVVADTGAVDFGRLDSSDGTATRTVKLTNTGSESVRLDLSGTLTTAGSTTPEGLLKLSASTLTLAAGASEDVTLDVSADGTPTGTYSGALTATPAGGGQALRIPLLLDRAQSITVKVLNRDGNPAPAQVSLLNADNGTGGSVTIGNGGSLALRIPDGDYLGLANVSMQVNGTPAVAVISADLHAGDKEIVFDARTAHRWTASVSGRETRTEFMTGNIKRTTANGTYSVTHSMLAGGAYGPFGRDALWISPTTGSHLGKITFSEHWRLADAGSDQYKGDSSALYDLAFGQRQVPDDPEHRLTADDVDRLAKVRTTYRGLNEEYRYQEGSTVYAPTMTGLNVSSPSYLSVPRARTEYITAKDTTWLRFGYRNRSGISMRYPPRQFTYEPGTHTQHTWYTGPFAVGVAGQITGTTLQLKVDDFVAPDGAVSDYGDFGSPQKWTSSTRLTRNGTVIADRGTAITATLPDAGRASYQLRRTFSVGDAFPMGGEATATWGFTAGGDGEATTPVHLLNASVDAPLDNLNRARADRPLLVDAAVSGAVGGLRPVQAWVTSDGGTHWTKVSAHRASNGHYRFTAPRSALVSGGFLGVRVSAEDEAGNTVDMVLSRAIPVV</sequence>
<dbReference type="InterPro" id="IPR036852">
    <property type="entry name" value="Peptidase_S8/S53_dom_sf"/>
</dbReference>
<evidence type="ECO:0000256" key="4">
    <source>
        <dbReference type="ARBA" id="ARBA00022825"/>
    </source>
</evidence>
<dbReference type="InterPro" id="IPR015500">
    <property type="entry name" value="Peptidase_S8_subtilisin-rel"/>
</dbReference>
<keyword evidence="2 5" id="KW-0645">Protease</keyword>
<evidence type="ECO:0000256" key="5">
    <source>
        <dbReference type="PROSITE-ProRule" id="PRU01240"/>
    </source>
</evidence>
<feature type="active site" description="Charge relay system" evidence="5">
    <location>
        <position position="180"/>
    </location>
</feature>
<evidence type="ECO:0000259" key="7">
    <source>
        <dbReference type="Pfam" id="PF00082"/>
    </source>
</evidence>
<evidence type="ECO:0000313" key="9">
    <source>
        <dbReference type="Proteomes" id="UP001589710"/>
    </source>
</evidence>
<protein>
    <submittedName>
        <fullName evidence="8">S8 family serine peptidase</fullName>
    </submittedName>
</protein>